<dbReference type="AlphaFoldDB" id="A0A1M6JR53"/>
<protein>
    <recommendedName>
        <fullName evidence="2">DUF5009 domain-containing protein</fullName>
    </recommendedName>
</protein>
<feature type="transmembrane region" description="Helical" evidence="1">
    <location>
        <begin position="380"/>
        <end position="399"/>
    </location>
</feature>
<feature type="transmembrane region" description="Helical" evidence="1">
    <location>
        <begin position="295"/>
        <end position="315"/>
    </location>
</feature>
<keyword evidence="1" id="KW-0812">Transmembrane</keyword>
<dbReference type="PANTHER" id="PTHR31061">
    <property type="entry name" value="LD22376P"/>
    <property type="match status" value="1"/>
</dbReference>
<feature type="transmembrane region" description="Helical" evidence="1">
    <location>
        <begin position="256"/>
        <end position="274"/>
    </location>
</feature>
<sequence>MNSFNNQPKSSMRRASSLDALRGYAILTMVLSATIVYGILPAWMYHMQEPPPAHVFQPELSGLTWVDLVFPFFLFAMGAAFPFSIRKRFEKGESRWKLVYEALKRGVQLTFFAIFIQHFYPYMLSNPQDESAWLLAIACFAILFPMFMRIPLPLPGWAHTTIKLAAYGIAVGMMAFTDYAAEEHFSLFTSNIIILLLANMAIFGSIIYLFTMRNWLARIALLAALAGIVLSAQTEGSWVQTLYTYSPLPWMYRFEYLRYLFIVLPGSMAGDLLLKWMNHSAKSSDIDKEVETPRRVAYGVLAISVSIIFICLIGLYNRWSFLTFALSALLLIIGWWLVRKRQGSGVLWRELFLLGAALLLVGLCFEPFQGGIKKDGPTFGYLFVTAGLGCMALIAFHVICDYLHCRRGTSFLVMSGQNPMIAYVACDLLIYPLFNLLGITKWFGVFHLNSWMGFLQGILLTALALLVTMFFTKIKCFWRT</sequence>
<dbReference type="EMBL" id="FQZN01000031">
    <property type="protein sequence ID" value="SHJ49168.1"/>
    <property type="molecule type" value="Genomic_DNA"/>
</dbReference>
<feature type="domain" description="DUF5009" evidence="2">
    <location>
        <begin position="14"/>
        <end position="272"/>
    </location>
</feature>
<feature type="transmembrane region" description="Helical" evidence="1">
    <location>
        <begin position="187"/>
        <end position="210"/>
    </location>
</feature>
<dbReference type="GeneID" id="92714023"/>
<feature type="transmembrane region" description="Helical" evidence="1">
    <location>
        <begin position="451"/>
        <end position="471"/>
    </location>
</feature>
<reference evidence="4" key="1">
    <citation type="submission" date="2016-11" db="EMBL/GenBank/DDBJ databases">
        <authorList>
            <person name="Varghese N."/>
            <person name="Submissions S."/>
        </authorList>
    </citation>
    <scope>NUCLEOTIDE SEQUENCE [LARGE SCALE GENOMIC DNA]</scope>
    <source>
        <strain evidence="4">DSM 26884</strain>
    </source>
</reference>
<keyword evidence="1" id="KW-0472">Membrane</keyword>
<dbReference type="InterPro" id="IPR032176">
    <property type="entry name" value="DUF5009"/>
</dbReference>
<gene>
    <name evidence="3" type="ORF">SAMN05444350_13136</name>
</gene>
<evidence type="ECO:0000313" key="3">
    <source>
        <dbReference type="EMBL" id="SHJ49168.1"/>
    </source>
</evidence>
<feature type="transmembrane region" description="Helical" evidence="1">
    <location>
        <begin position="102"/>
        <end position="120"/>
    </location>
</feature>
<feature type="transmembrane region" description="Helical" evidence="1">
    <location>
        <begin position="132"/>
        <end position="152"/>
    </location>
</feature>
<dbReference type="Proteomes" id="UP000184192">
    <property type="component" value="Unassembled WGS sequence"/>
</dbReference>
<proteinExistence type="predicted"/>
<feature type="transmembrane region" description="Helical" evidence="1">
    <location>
        <begin position="164"/>
        <end position="181"/>
    </location>
</feature>
<feature type="transmembrane region" description="Helical" evidence="1">
    <location>
        <begin position="21"/>
        <end position="43"/>
    </location>
</feature>
<evidence type="ECO:0000256" key="1">
    <source>
        <dbReference type="SAM" id="Phobius"/>
    </source>
</evidence>
<feature type="transmembrane region" description="Helical" evidence="1">
    <location>
        <begin position="350"/>
        <end position="368"/>
    </location>
</feature>
<organism evidence="3 4">
    <name type="scientific">Bacteroides stercorirosoris</name>
    <dbReference type="NCBI Taxonomy" id="871324"/>
    <lineage>
        <taxon>Bacteria</taxon>
        <taxon>Pseudomonadati</taxon>
        <taxon>Bacteroidota</taxon>
        <taxon>Bacteroidia</taxon>
        <taxon>Bacteroidales</taxon>
        <taxon>Bacteroidaceae</taxon>
        <taxon>Bacteroides</taxon>
    </lineage>
</organism>
<evidence type="ECO:0000313" key="4">
    <source>
        <dbReference type="Proteomes" id="UP000184192"/>
    </source>
</evidence>
<feature type="transmembrane region" description="Helical" evidence="1">
    <location>
        <begin position="215"/>
        <end position="236"/>
    </location>
</feature>
<name>A0A1M6JR53_9BACE</name>
<dbReference type="PANTHER" id="PTHR31061:SF24">
    <property type="entry name" value="LD22376P"/>
    <property type="match status" value="1"/>
</dbReference>
<evidence type="ECO:0000259" key="2">
    <source>
        <dbReference type="Pfam" id="PF16401"/>
    </source>
</evidence>
<feature type="transmembrane region" description="Helical" evidence="1">
    <location>
        <begin position="63"/>
        <end position="81"/>
    </location>
</feature>
<dbReference type="Pfam" id="PF16401">
    <property type="entry name" value="DUF5009"/>
    <property type="match status" value="1"/>
</dbReference>
<feature type="transmembrane region" description="Helical" evidence="1">
    <location>
        <begin position="420"/>
        <end position="439"/>
    </location>
</feature>
<keyword evidence="4" id="KW-1185">Reference proteome</keyword>
<keyword evidence="1" id="KW-1133">Transmembrane helix</keyword>
<feature type="transmembrane region" description="Helical" evidence="1">
    <location>
        <begin position="321"/>
        <end position="338"/>
    </location>
</feature>
<dbReference type="RefSeq" id="WP_083595478.1">
    <property type="nucleotide sequence ID" value="NZ_FQZN01000031.1"/>
</dbReference>
<accession>A0A1M6JR53</accession>
<dbReference type="eggNOG" id="COG4299">
    <property type="taxonomic scope" value="Bacteria"/>
</dbReference>